<dbReference type="PANTHER" id="PTHR23316">
    <property type="entry name" value="IMPORTIN ALPHA"/>
    <property type="match status" value="1"/>
</dbReference>
<reference evidence="5" key="1">
    <citation type="journal article" date="2006" name="PLoS Biol.">
        <title>Macronuclear genome sequence of the ciliate Tetrahymena thermophila, a model eukaryote.</title>
        <authorList>
            <person name="Eisen J.A."/>
            <person name="Coyne R.S."/>
            <person name="Wu M."/>
            <person name="Wu D."/>
            <person name="Thiagarajan M."/>
            <person name="Wortman J.R."/>
            <person name="Badger J.H."/>
            <person name="Ren Q."/>
            <person name="Amedeo P."/>
            <person name="Jones K.M."/>
            <person name="Tallon L.J."/>
            <person name="Delcher A.L."/>
            <person name="Salzberg S.L."/>
            <person name="Silva J.C."/>
            <person name="Haas B.J."/>
            <person name="Majoros W.H."/>
            <person name="Farzad M."/>
            <person name="Carlton J.M."/>
            <person name="Smith R.K. Jr."/>
            <person name="Garg J."/>
            <person name="Pearlman R.E."/>
            <person name="Karrer K.M."/>
            <person name="Sun L."/>
            <person name="Manning G."/>
            <person name="Elde N.C."/>
            <person name="Turkewitz A.P."/>
            <person name="Asai D.J."/>
            <person name="Wilkes D.E."/>
            <person name="Wang Y."/>
            <person name="Cai H."/>
            <person name="Collins K."/>
            <person name="Stewart B.A."/>
            <person name="Lee S.R."/>
            <person name="Wilamowska K."/>
            <person name="Weinberg Z."/>
            <person name="Ruzzo W.L."/>
            <person name="Wloga D."/>
            <person name="Gaertig J."/>
            <person name="Frankel J."/>
            <person name="Tsao C.-C."/>
            <person name="Gorovsky M.A."/>
            <person name="Keeling P.J."/>
            <person name="Waller R.F."/>
            <person name="Patron N.J."/>
            <person name="Cherry J.M."/>
            <person name="Stover N.A."/>
            <person name="Krieger C.J."/>
            <person name="del Toro C."/>
            <person name="Ryder H.F."/>
            <person name="Williamson S.C."/>
            <person name="Barbeau R.A."/>
            <person name="Hamilton E.P."/>
            <person name="Orias E."/>
        </authorList>
    </citation>
    <scope>NUCLEOTIDE SEQUENCE [LARGE SCALE GENOMIC DNA]</scope>
    <source>
        <strain evidence="5">SB210</strain>
    </source>
</reference>
<dbReference type="EMBL" id="GG662449">
    <property type="protein sequence ID" value="EAS04295.1"/>
    <property type="molecule type" value="Genomic_DNA"/>
</dbReference>
<dbReference type="SUPFAM" id="SSF48371">
    <property type="entry name" value="ARM repeat"/>
    <property type="match status" value="1"/>
</dbReference>
<dbReference type="GO" id="GO:0015031">
    <property type="term" value="P:protein transport"/>
    <property type="evidence" value="ECO:0007669"/>
    <property type="project" value="UniProtKB-KW"/>
</dbReference>
<dbReference type="InterPro" id="IPR011989">
    <property type="entry name" value="ARM-like"/>
</dbReference>
<evidence type="ECO:0000313" key="4">
    <source>
        <dbReference type="EMBL" id="EAS04295.1"/>
    </source>
</evidence>
<dbReference type="Proteomes" id="UP000009168">
    <property type="component" value="Unassembled WGS sequence"/>
</dbReference>
<dbReference type="KEGG" id="tet:TTHERM_00300130"/>
<dbReference type="AlphaFoldDB" id="I7MM73"/>
<evidence type="ECO:0008006" key="6">
    <source>
        <dbReference type="Google" id="ProtNLM"/>
    </source>
</evidence>
<dbReference type="eggNOG" id="KOG0166">
    <property type="taxonomic scope" value="Eukaryota"/>
</dbReference>
<gene>
    <name evidence="4" type="ORF">TTHERM_00300130</name>
</gene>
<organism evidence="4 5">
    <name type="scientific">Tetrahymena thermophila (strain SB210)</name>
    <dbReference type="NCBI Taxonomy" id="312017"/>
    <lineage>
        <taxon>Eukaryota</taxon>
        <taxon>Sar</taxon>
        <taxon>Alveolata</taxon>
        <taxon>Ciliophora</taxon>
        <taxon>Intramacronucleata</taxon>
        <taxon>Oligohymenophorea</taxon>
        <taxon>Hymenostomatida</taxon>
        <taxon>Tetrahymenina</taxon>
        <taxon>Tetrahymenidae</taxon>
        <taxon>Tetrahymena</taxon>
    </lineage>
</organism>
<dbReference type="HOGENOM" id="CLU_477779_0_0_1"/>
<keyword evidence="5" id="KW-1185">Reference proteome</keyword>
<name>I7MM73_TETTS</name>
<dbReference type="RefSeq" id="XP_001024540.1">
    <property type="nucleotide sequence ID" value="XM_001024540.3"/>
</dbReference>
<dbReference type="InParanoid" id="I7MM73"/>
<accession>I7MM73</accession>
<sequence length="571" mass="66200">MQQEDPDQQFSIKDAISFKKDKHRVEIRKKNIQATLKNKRLNNFIMNMQPNVDNGQQNNSIMQDFNNQDPAQEQGNEITLQFYIQTINQECDSNQFLNQSDKISRCLKILNSHLLCTIKTTDLEYQQQQLIQFMRSGGCECILQFFAEKYDQVPLLQAQSIGMIGNIFSLSNCSILSFLIQSGIVSYLIKLLIRVSEFILAEQQLKQTFQDVKNELLSEIFRTIANMAGESYEYRIELSQNGLIRYLTSDLFGKICININKSIVANIVFLIKNMLCSTPSLKEEITEQFIPLVSAFFLSSDLSLESLQDCVLSIRSYAKFGNTIARAKMLSQGGVFEKIHDLINPNINTDFSIVYYAMSTLKDYMKYQNRQAEYVFNIKGEQIFDFLEYYLNGEIKIQNLNKQDQQSAVTDLQMQAIDILHLYVLCDDPLFFSFIYDQGIKLIQLIMKIAIYSANNKINYKAKEFLFTSIQRSTYEQQKQLVSLNILQVILDAIQEDEISLMYKGLRSLVQLLQVAESQIGQSPEYAQINYVKDIMERSYQFRQVIESVQSHPNNDIYELANEILEIYFKN</sequence>
<dbReference type="GeneID" id="7838350"/>
<proteinExistence type="inferred from homology"/>
<dbReference type="InterPro" id="IPR016024">
    <property type="entry name" value="ARM-type_fold"/>
</dbReference>
<protein>
    <recommendedName>
        <fullName evidence="6">Armadillo-type fold</fullName>
    </recommendedName>
</protein>
<keyword evidence="3" id="KW-0653">Protein transport</keyword>
<comment type="similarity">
    <text evidence="1">Belongs to the importin alpha family.</text>
</comment>
<evidence type="ECO:0000256" key="2">
    <source>
        <dbReference type="ARBA" id="ARBA00022448"/>
    </source>
</evidence>
<dbReference type="STRING" id="312017.I7MM73"/>
<dbReference type="Gene3D" id="1.25.10.10">
    <property type="entry name" value="Leucine-rich Repeat Variant"/>
    <property type="match status" value="1"/>
</dbReference>
<evidence type="ECO:0000256" key="3">
    <source>
        <dbReference type="ARBA" id="ARBA00022927"/>
    </source>
</evidence>
<evidence type="ECO:0000313" key="5">
    <source>
        <dbReference type="Proteomes" id="UP000009168"/>
    </source>
</evidence>
<evidence type="ECO:0000256" key="1">
    <source>
        <dbReference type="ARBA" id="ARBA00010394"/>
    </source>
</evidence>
<keyword evidence="2" id="KW-0813">Transport</keyword>